<name>A0A4R4ZUW8_9ACTN</name>
<gene>
    <name evidence="1" type="ORF">E1263_05025</name>
</gene>
<dbReference type="EMBL" id="SMKX01000009">
    <property type="protein sequence ID" value="TDD61984.1"/>
    <property type="molecule type" value="Genomic_DNA"/>
</dbReference>
<organism evidence="1 2">
    <name type="scientific">Kribbella antibiotica</name>
    <dbReference type="NCBI Taxonomy" id="190195"/>
    <lineage>
        <taxon>Bacteria</taxon>
        <taxon>Bacillati</taxon>
        <taxon>Actinomycetota</taxon>
        <taxon>Actinomycetes</taxon>
        <taxon>Propionibacteriales</taxon>
        <taxon>Kribbellaceae</taxon>
        <taxon>Kribbella</taxon>
    </lineage>
</organism>
<evidence type="ECO:0008006" key="3">
    <source>
        <dbReference type="Google" id="ProtNLM"/>
    </source>
</evidence>
<sequence length="99" mass="11541">MKVAAYARWFDHLSESDITELQSRMFRAAHSRGLTVHYMFIDEPKGQRSFEAALFELARTAQRYFIVPSLDHLADIDWGSPLKVVEELTFRRIEVIITP</sequence>
<keyword evidence="2" id="KW-1185">Reference proteome</keyword>
<proteinExistence type="predicted"/>
<evidence type="ECO:0000313" key="2">
    <source>
        <dbReference type="Proteomes" id="UP000295124"/>
    </source>
</evidence>
<dbReference type="RefSeq" id="WP_132165859.1">
    <property type="nucleotide sequence ID" value="NZ_SMKX01000009.1"/>
</dbReference>
<accession>A0A4R4ZUW8</accession>
<dbReference type="AlphaFoldDB" id="A0A4R4ZUW8"/>
<comment type="caution">
    <text evidence="1">The sequence shown here is derived from an EMBL/GenBank/DDBJ whole genome shotgun (WGS) entry which is preliminary data.</text>
</comment>
<dbReference type="Proteomes" id="UP000295124">
    <property type="component" value="Unassembled WGS sequence"/>
</dbReference>
<evidence type="ECO:0000313" key="1">
    <source>
        <dbReference type="EMBL" id="TDD61984.1"/>
    </source>
</evidence>
<reference evidence="1 2" key="1">
    <citation type="submission" date="2019-03" db="EMBL/GenBank/DDBJ databases">
        <title>Draft genome sequences of novel Actinobacteria.</title>
        <authorList>
            <person name="Sahin N."/>
            <person name="Ay H."/>
            <person name="Saygin H."/>
        </authorList>
    </citation>
    <scope>NUCLEOTIDE SEQUENCE [LARGE SCALE GENOMIC DNA]</scope>
    <source>
        <strain evidence="1 2">JCM 13523</strain>
    </source>
</reference>
<protein>
    <recommendedName>
        <fullName evidence="3">Recombinase family protein</fullName>
    </recommendedName>
</protein>